<dbReference type="PANTHER" id="PTHR10218:SF222">
    <property type="entry name" value="EXTRA-LARGE GUANINE NUCLEOTIDE-BINDING PROTEIN 1"/>
    <property type="match status" value="1"/>
</dbReference>
<dbReference type="GO" id="GO:0046872">
    <property type="term" value="F:metal ion binding"/>
    <property type="evidence" value="ECO:0007669"/>
    <property type="project" value="UniProtKB-KW"/>
</dbReference>
<keyword evidence="2 4" id="KW-0342">GTP-binding</keyword>
<dbReference type="Gene3D" id="3.40.50.300">
    <property type="entry name" value="P-loop containing nucleotide triphosphate hydrolases"/>
    <property type="match status" value="1"/>
</dbReference>
<evidence type="ECO:0000256" key="6">
    <source>
        <dbReference type="SAM" id="MobiDB-lite"/>
    </source>
</evidence>
<dbReference type="InterPro" id="IPR011025">
    <property type="entry name" value="GproteinA_insert"/>
</dbReference>
<evidence type="ECO:0000256" key="2">
    <source>
        <dbReference type="ARBA" id="ARBA00023134"/>
    </source>
</evidence>
<dbReference type="FunFam" id="3.40.50.300:FF:000720">
    <property type="entry name" value="Guanine nucleotide-binding protein G(k) subunit alpha"/>
    <property type="match status" value="1"/>
</dbReference>
<evidence type="ECO:0008006" key="9">
    <source>
        <dbReference type="Google" id="ProtNLM"/>
    </source>
</evidence>
<keyword evidence="1 4" id="KW-0547">Nucleotide-binding</keyword>
<dbReference type="PANTHER" id="PTHR10218">
    <property type="entry name" value="GTP-BINDING PROTEIN ALPHA SUBUNIT"/>
    <property type="match status" value="1"/>
</dbReference>
<evidence type="ECO:0000256" key="5">
    <source>
        <dbReference type="PIRSR" id="PIRSR601019-2"/>
    </source>
</evidence>
<reference evidence="7 8" key="1">
    <citation type="submission" date="2024-01" db="EMBL/GenBank/DDBJ databases">
        <title>Genome assemblies of Stephania.</title>
        <authorList>
            <person name="Yang L."/>
        </authorList>
    </citation>
    <scope>NUCLEOTIDE SEQUENCE [LARGE SCALE GENOMIC DNA]</scope>
    <source>
        <strain evidence="7">JXDWG</strain>
        <tissue evidence="7">Leaf</tissue>
    </source>
</reference>
<feature type="compositionally biased region" description="Acidic residues" evidence="6">
    <location>
        <begin position="97"/>
        <end position="106"/>
    </location>
</feature>
<evidence type="ECO:0000256" key="1">
    <source>
        <dbReference type="ARBA" id="ARBA00022741"/>
    </source>
</evidence>
<sequence>MEEEEEEEEIEYSFALEYTGPPLLFNDDDDLPKVLPIDINRIPTASIVSLTLSNELILPVIHPIRAKHCNNNKEDTTDSRPIHGRRVSFVASVDAGSTDEDEDDSSIENHDVENAEHGNEVQEKAKRGLCYLCCRGNWLVEKEGCIVCNAKYCKSCVLRAMGSMPEGRKCRSCIGLPIDESKRGSLGRCSRMLKRMLSKLEIRQIMEVEKSCGVNQLHPQSIYVNGKQLCQKELVLLQNCPNPPTKLKPGRFWYDKLSGFWGKEGLHPCKIISPHLNVGGHIMRNASNGNANVIINNREITKRERRLLRPAIKLICAALSLPTPPKIEIPTSEEVNKLVSGFFPEYVKQQKRRKLLLVGYKGSGTSTIYKQAKLLYKAEPFSDEELQNFNVTIQKNSYQYLSMLLELREHLEHEDLTEMANRQSLDQPDDNGHGLSIFSISPKLKAFSEWLLKIVVSGNLEAIFPAANSDYAPLVKELWKDSAIQATFSRARDLQLLQGAAEYFLQRGMVRVSFFLTYVLININGTGLQIIDISRSDYKPSETDILKTEGITSSNGLACTDFSFSPSAVSDADTAGDQHDPLLRYQLIRIHGGNLQENCKLLDMFEDVQLVIFCVALSDYDQFCHEGTGNATNKMLACRKLFESVVTHPTFKKMNFHLILNKIDLLEEKIEHVPLNKCSWFDDFVPLKTRHRPQNGENHNNYTSLAEQAFQYIAYKFKRLFASLTDRKLYVSVSKGLERETVDVALRYSREVLKWEEERSNHCITEISNFSTEASSSPSNRETKSL</sequence>
<keyword evidence="5" id="KW-0479">Metal-binding</keyword>
<name>A0AAP0L8C7_9MAGN</name>
<dbReference type="InterPro" id="IPR027417">
    <property type="entry name" value="P-loop_NTPase"/>
</dbReference>
<dbReference type="PRINTS" id="PR00318">
    <property type="entry name" value="GPROTEINA"/>
</dbReference>
<keyword evidence="3" id="KW-0807">Transducer</keyword>
<dbReference type="GO" id="GO:0031683">
    <property type="term" value="F:G-protein beta/gamma-subunit complex binding"/>
    <property type="evidence" value="ECO:0007669"/>
    <property type="project" value="InterPro"/>
</dbReference>
<protein>
    <recommendedName>
        <fullName evidence="9">Extra-large guanine nucleotide-binding protein 1-like</fullName>
    </recommendedName>
</protein>
<feature type="binding site" evidence="4">
    <location>
        <begin position="661"/>
        <end position="664"/>
    </location>
    <ligand>
        <name>GTP</name>
        <dbReference type="ChEBI" id="CHEBI:37565"/>
    </ligand>
</feature>
<dbReference type="GO" id="GO:0005834">
    <property type="term" value="C:heterotrimeric G-protein complex"/>
    <property type="evidence" value="ECO:0007669"/>
    <property type="project" value="TreeGrafter"/>
</dbReference>
<evidence type="ECO:0000313" key="7">
    <source>
        <dbReference type="EMBL" id="KAK9165647.1"/>
    </source>
</evidence>
<dbReference type="CDD" id="cd00066">
    <property type="entry name" value="G-alpha"/>
    <property type="match status" value="1"/>
</dbReference>
<dbReference type="SUPFAM" id="SSF47895">
    <property type="entry name" value="Transducin (alpha subunit), insertion domain"/>
    <property type="match status" value="1"/>
</dbReference>
<dbReference type="InterPro" id="IPR001019">
    <property type="entry name" value="Gprotein_alpha_su"/>
</dbReference>
<feature type="region of interest" description="Disordered" evidence="6">
    <location>
        <begin position="93"/>
        <end position="119"/>
    </location>
</feature>
<gene>
    <name evidence="7" type="ORF">Scep_000838</name>
</gene>
<dbReference type="PROSITE" id="PS51882">
    <property type="entry name" value="G_ALPHA"/>
    <property type="match status" value="1"/>
</dbReference>
<proteinExistence type="predicted"/>
<dbReference type="GO" id="GO:0001664">
    <property type="term" value="F:G protein-coupled receptor binding"/>
    <property type="evidence" value="ECO:0007669"/>
    <property type="project" value="TreeGrafter"/>
</dbReference>
<dbReference type="Proteomes" id="UP001419268">
    <property type="component" value="Unassembled WGS sequence"/>
</dbReference>
<dbReference type="Pfam" id="PF00503">
    <property type="entry name" value="G-alpha"/>
    <property type="match status" value="1"/>
</dbReference>
<dbReference type="GO" id="GO:0007188">
    <property type="term" value="P:adenylate cyclase-modulating G protein-coupled receptor signaling pathway"/>
    <property type="evidence" value="ECO:0007669"/>
    <property type="project" value="TreeGrafter"/>
</dbReference>
<dbReference type="GO" id="GO:0003924">
    <property type="term" value="F:GTPase activity"/>
    <property type="evidence" value="ECO:0007669"/>
    <property type="project" value="InterPro"/>
</dbReference>
<dbReference type="EMBL" id="JBBNAG010000001">
    <property type="protein sequence ID" value="KAK9165647.1"/>
    <property type="molecule type" value="Genomic_DNA"/>
</dbReference>
<dbReference type="SMART" id="SM00275">
    <property type="entry name" value="G_alpha"/>
    <property type="match status" value="1"/>
</dbReference>
<evidence type="ECO:0000256" key="3">
    <source>
        <dbReference type="ARBA" id="ARBA00023224"/>
    </source>
</evidence>
<comment type="caution">
    <text evidence="7">The sequence shown here is derived from an EMBL/GenBank/DDBJ whole genome shotgun (WGS) entry which is preliminary data.</text>
</comment>
<evidence type="ECO:0000313" key="8">
    <source>
        <dbReference type="Proteomes" id="UP001419268"/>
    </source>
</evidence>
<evidence type="ECO:0000256" key="4">
    <source>
        <dbReference type="PIRSR" id="PIRSR601019-1"/>
    </source>
</evidence>
<dbReference type="GO" id="GO:0005525">
    <property type="term" value="F:GTP binding"/>
    <property type="evidence" value="ECO:0007669"/>
    <property type="project" value="UniProtKB-KW"/>
</dbReference>
<accession>A0AAP0L8C7</accession>
<dbReference type="SUPFAM" id="SSF52540">
    <property type="entry name" value="P-loop containing nucleoside triphosphate hydrolases"/>
    <property type="match status" value="1"/>
</dbReference>
<feature type="compositionally biased region" description="Basic and acidic residues" evidence="6">
    <location>
        <begin position="107"/>
        <end position="119"/>
    </location>
</feature>
<organism evidence="7 8">
    <name type="scientific">Stephania cephalantha</name>
    <dbReference type="NCBI Taxonomy" id="152367"/>
    <lineage>
        <taxon>Eukaryota</taxon>
        <taxon>Viridiplantae</taxon>
        <taxon>Streptophyta</taxon>
        <taxon>Embryophyta</taxon>
        <taxon>Tracheophyta</taxon>
        <taxon>Spermatophyta</taxon>
        <taxon>Magnoliopsida</taxon>
        <taxon>Ranunculales</taxon>
        <taxon>Menispermaceae</taxon>
        <taxon>Menispermoideae</taxon>
        <taxon>Cissampelideae</taxon>
        <taxon>Stephania</taxon>
    </lineage>
</organism>
<feature type="binding site" evidence="5">
    <location>
        <position position="554"/>
    </location>
    <ligand>
        <name>Mg(2+)</name>
        <dbReference type="ChEBI" id="CHEBI:18420"/>
    </ligand>
</feature>
<feature type="binding site" evidence="5">
    <location>
        <position position="366"/>
    </location>
    <ligand>
        <name>Mg(2+)</name>
        <dbReference type="ChEBI" id="CHEBI:18420"/>
    </ligand>
</feature>
<keyword evidence="8" id="KW-1185">Reference proteome</keyword>
<dbReference type="AlphaFoldDB" id="A0AAP0L8C7"/>
<dbReference type="Gene3D" id="1.10.400.10">
    <property type="entry name" value="GI Alpha 1, domain 2-like"/>
    <property type="match status" value="1"/>
</dbReference>
<keyword evidence="5" id="KW-0460">Magnesium</keyword>
<dbReference type="GO" id="GO:0005737">
    <property type="term" value="C:cytoplasm"/>
    <property type="evidence" value="ECO:0007669"/>
    <property type="project" value="TreeGrafter"/>
</dbReference>